<name>A0A264VZL0_9BACL</name>
<sequence length="94" mass="11605">MAYKIAYYHVERQIDFYFVQKREEFTEYLHATPEGIYCERRSYSWQQLHDISYKPFSSGEGLLYLHTFQGMFSYRVKDNPKHFLDYVREQVKQK</sequence>
<protein>
    <submittedName>
        <fullName evidence="1">Uncharacterized protein</fullName>
    </submittedName>
</protein>
<gene>
    <name evidence="1" type="ORF">CF394_14945</name>
</gene>
<dbReference type="OrthoDB" id="2691759at2"/>
<keyword evidence="2" id="KW-1185">Reference proteome</keyword>
<proteinExistence type="predicted"/>
<dbReference type="EMBL" id="NOKQ01000348">
    <property type="protein sequence ID" value="OZS76770.1"/>
    <property type="molecule type" value="Genomic_DNA"/>
</dbReference>
<reference evidence="1 2" key="1">
    <citation type="submission" date="2017-07" db="EMBL/GenBank/DDBJ databases">
        <title>Tetzosporium hominis gen.nov. sp.nov.</title>
        <authorList>
            <person name="Tetz G."/>
            <person name="Tetz V."/>
        </authorList>
    </citation>
    <scope>NUCLEOTIDE SEQUENCE [LARGE SCALE GENOMIC DNA]</scope>
    <source>
        <strain evidence="1 2">VT-49</strain>
    </source>
</reference>
<dbReference type="Proteomes" id="UP000217065">
    <property type="component" value="Unassembled WGS sequence"/>
</dbReference>
<comment type="caution">
    <text evidence="1">The sequence shown here is derived from an EMBL/GenBank/DDBJ whole genome shotgun (WGS) entry which is preliminary data.</text>
</comment>
<evidence type="ECO:0000313" key="1">
    <source>
        <dbReference type="EMBL" id="OZS76770.1"/>
    </source>
</evidence>
<dbReference type="AlphaFoldDB" id="A0A264VZL0"/>
<accession>A0A264VZL0</accession>
<organism evidence="1 2">
    <name type="scientific">Tetzosporium hominis</name>
    <dbReference type="NCBI Taxonomy" id="2020506"/>
    <lineage>
        <taxon>Bacteria</taxon>
        <taxon>Bacillati</taxon>
        <taxon>Bacillota</taxon>
        <taxon>Bacilli</taxon>
        <taxon>Bacillales</taxon>
        <taxon>Caryophanaceae</taxon>
        <taxon>Tetzosporium</taxon>
    </lineage>
</organism>
<evidence type="ECO:0000313" key="2">
    <source>
        <dbReference type="Proteomes" id="UP000217065"/>
    </source>
</evidence>
<dbReference type="RefSeq" id="WP_094944713.1">
    <property type="nucleotide sequence ID" value="NZ_NOKQ01000348.1"/>
</dbReference>